<proteinExistence type="inferred from homology"/>
<comment type="catalytic activity">
    <reaction evidence="10">
        <text>a ubiquinone + NADH + 5 H(+)(in) = a ubiquinol + NAD(+) + 4 H(+)(out)</text>
        <dbReference type="Rhea" id="RHEA:29091"/>
        <dbReference type="Rhea" id="RHEA-COMP:9565"/>
        <dbReference type="Rhea" id="RHEA-COMP:9566"/>
        <dbReference type="ChEBI" id="CHEBI:15378"/>
        <dbReference type="ChEBI" id="CHEBI:16389"/>
        <dbReference type="ChEBI" id="CHEBI:17976"/>
        <dbReference type="ChEBI" id="CHEBI:57540"/>
        <dbReference type="ChEBI" id="CHEBI:57945"/>
        <dbReference type="EC" id="7.1.1.2"/>
    </reaction>
</comment>
<organism evidence="12">
    <name type="scientific">Thaumastocoris safordi</name>
    <dbReference type="NCBI Taxonomy" id="1589682"/>
    <lineage>
        <taxon>Eukaryota</taxon>
        <taxon>Metazoa</taxon>
        <taxon>Ecdysozoa</taxon>
        <taxon>Arthropoda</taxon>
        <taxon>Hexapoda</taxon>
        <taxon>Insecta</taxon>
        <taxon>Pterygota</taxon>
        <taxon>Neoptera</taxon>
        <taxon>Paraneoptera</taxon>
        <taxon>Hemiptera</taxon>
        <taxon>Heteroptera</taxon>
        <taxon>Panheteroptera</taxon>
        <taxon>Cimicomorpha</taxon>
        <taxon>Thaumastocoridae</taxon>
        <taxon>Thaumastocoris</taxon>
    </lineage>
</organism>
<feature type="transmembrane region" description="Helical" evidence="11">
    <location>
        <begin position="25"/>
        <end position="49"/>
    </location>
</feature>
<evidence type="ECO:0000256" key="9">
    <source>
        <dbReference type="ARBA" id="ARBA00031586"/>
    </source>
</evidence>
<evidence type="ECO:0000256" key="2">
    <source>
        <dbReference type="ARBA" id="ARBA00010519"/>
    </source>
</evidence>
<dbReference type="Gene3D" id="1.10.287.3510">
    <property type="match status" value="1"/>
</dbReference>
<evidence type="ECO:0000256" key="11">
    <source>
        <dbReference type="SAM" id="Phobius"/>
    </source>
</evidence>
<dbReference type="InterPro" id="IPR039428">
    <property type="entry name" value="NUOK/Mnh_C1-like"/>
</dbReference>
<evidence type="ECO:0000256" key="6">
    <source>
        <dbReference type="ARBA" id="ARBA00022989"/>
    </source>
</evidence>
<keyword evidence="8 11" id="KW-0472">Membrane</keyword>
<evidence type="ECO:0000256" key="4">
    <source>
        <dbReference type="ARBA" id="ARBA00022692"/>
    </source>
</evidence>
<dbReference type="GO" id="GO:0008137">
    <property type="term" value="F:NADH dehydrogenase (ubiquinone) activity"/>
    <property type="evidence" value="ECO:0007669"/>
    <property type="project" value="UniProtKB-EC"/>
</dbReference>
<keyword evidence="5" id="KW-1278">Translocase</keyword>
<reference evidence="12" key="1">
    <citation type="journal article" date="2022" name="Cladistics">
        <title>Diversification of the phytophagous lineages of true bugs (Insecta: Hemiptera: Heteroptera) shortly after that of the flowering plants.</title>
        <authorList>
            <person name="Ye F."/>
            <person name="Kment P."/>
            <person name="Redei D."/>
            <person name="Luo J.Y."/>
            <person name="Wang Y.H."/>
            <person name="Kuechler S.M."/>
            <person name="Zhang W.W."/>
            <person name="Chen P.P."/>
            <person name="Wu H.Y."/>
            <person name="Wu Y.Z."/>
            <person name="Sun X.Y."/>
            <person name="Ding L."/>
            <person name="Wang Y.R."/>
            <person name="Xie Q."/>
        </authorList>
    </citation>
    <scope>NUCLEOTIDE SEQUENCE</scope>
</reference>
<keyword evidence="4 11" id="KW-0812">Transmembrane</keyword>
<evidence type="ECO:0000256" key="1">
    <source>
        <dbReference type="ARBA" id="ARBA00004141"/>
    </source>
</evidence>
<geneLocation type="mitochondrion" evidence="12"/>
<keyword evidence="12" id="KW-0496">Mitochondrion</keyword>
<dbReference type="Pfam" id="PF00420">
    <property type="entry name" value="Oxidored_q2"/>
    <property type="match status" value="1"/>
</dbReference>
<evidence type="ECO:0000256" key="5">
    <source>
        <dbReference type="ARBA" id="ARBA00022967"/>
    </source>
</evidence>
<accession>A0A8T9ZXU2</accession>
<protein>
    <recommendedName>
        <fullName evidence="3">NADH-ubiquinone oxidoreductase chain 4L</fullName>
    </recommendedName>
    <alternativeName>
        <fullName evidence="9">NADH dehydrogenase subunit 4L</fullName>
    </alternativeName>
</protein>
<evidence type="ECO:0000256" key="3">
    <source>
        <dbReference type="ARBA" id="ARBA00016612"/>
    </source>
</evidence>
<evidence type="ECO:0000256" key="8">
    <source>
        <dbReference type="ARBA" id="ARBA00023136"/>
    </source>
</evidence>
<sequence length="95" mass="10823">MNLMMVINMSAILGLMVFISMRKHLLLTMFSLEFVTVNLFLLLFLKVSFLLTETYFLVLFLVFTVCEGVLGLSILVNLIRCHGNDKVSTISGMLW</sequence>
<feature type="transmembrane region" description="Helical" evidence="11">
    <location>
        <begin position="55"/>
        <end position="79"/>
    </location>
</feature>
<evidence type="ECO:0000256" key="10">
    <source>
        <dbReference type="ARBA" id="ARBA00049551"/>
    </source>
</evidence>
<name>A0A8T9ZXU2_9HEMI</name>
<dbReference type="EMBL" id="MW619691">
    <property type="protein sequence ID" value="UPL65877.1"/>
    <property type="molecule type" value="Genomic_DNA"/>
</dbReference>
<comment type="subcellular location">
    <subcellularLocation>
        <location evidence="1">Membrane</location>
        <topology evidence="1">Multi-pass membrane protein</topology>
    </subcellularLocation>
</comment>
<keyword evidence="7" id="KW-0520">NAD</keyword>
<comment type="similarity">
    <text evidence="2">Belongs to the complex I subunit 4L family.</text>
</comment>
<dbReference type="AlphaFoldDB" id="A0A8T9ZXU2"/>
<evidence type="ECO:0000256" key="7">
    <source>
        <dbReference type="ARBA" id="ARBA00023027"/>
    </source>
</evidence>
<evidence type="ECO:0000313" key="12">
    <source>
        <dbReference type="EMBL" id="UPL65877.1"/>
    </source>
</evidence>
<keyword evidence="6 11" id="KW-1133">Transmembrane helix</keyword>
<dbReference type="GO" id="GO:0016020">
    <property type="term" value="C:membrane"/>
    <property type="evidence" value="ECO:0007669"/>
    <property type="project" value="UniProtKB-SubCell"/>
</dbReference>